<dbReference type="SUPFAM" id="SSF52113">
    <property type="entry name" value="BRCT domain"/>
    <property type="match status" value="1"/>
</dbReference>
<dbReference type="SUPFAM" id="SSF142921">
    <property type="entry name" value="WGR domain-like"/>
    <property type="match status" value="1"/>
</dbReference>
<keyword evidence="4" id="KW-1185">Reference proteome</keyword>
<feature type="domain" description="BRCT" evidence="1">
    <location>
        <begin position="14"/>
        <end position="109"/>
    </location>
</feature>
<reference evidence="3 4" key="1">
    <citation type="journal article" date="2020" name="Genomics">
        <title>Complete, high-quality genomes from long-read metagenomic sequencing of two wolf lichen thalli reveals enigmatic genome architecture.</title>
        <authorList>
            <person name="McKenzie S.K."/>
            <person name="Walston R.F."/>
            <person name="Allen J.L."/>
        </authorList>
    </citation>
    <scope>NUCLEOTIDE SEQUENCE [LARGE SCALE GENOMIC DNA]</scope>
    <source>
        <strain evidence="3">WasteWater1</strain>
    </source>
</reference>
<sequence length="304" mass="35175">MQKRNRYQSSRSAMGKQPLKRFTIAITGYFGEQRSSEQMRKWIHNNGGIFAYNVSPKITHLVCSKEDFKKNVAMVQKARQLRTVKIVSWDWLEDTLMKEHPMKESEYLMAPLVKCAADNKEKKKAARKENIRKGNGYHIYQDCTKFNYDVTLARTNLLVNKNDRFALKVCYPSSPTYTPPHKRHLTPDPMITTPIFPIIPLSPRARARIHCPRAQRLQLFESHATPKYYACYAKYSSPGHAPTSEMLAPIGSPWETAWDAFQGFFELKTGKKWEERFVRMALGSEAFTYTPPKVGQPRGMFLEI</sequence>
<dbReference type="CDD" id="cd00027">
    <property type="entry name" value="BRCT"/>
    <property type="match status" value="1"/>
</dbReference>
<dbReference type="EMBL" id="JACCJB010000014">
    <property type="protein sequence ID" value="KAF6221291.1"/>
    <property type="molecule type" value="Genomic_DNA"/>
</dbReference>
<dbReference type="InterPro" id="IPR036420">
    <property type="entry name" value="BRCT_dom_sf"/>
</dbReference>
<evidence type="ECO:0000313" key="4">
    <source>
        <dbReference type="Proteomes" id="UP000593566"/>
    </source>
</evidence>
<dbReference type="Pfam" id="PF12738">
    <property type="entry name" value="PTCB-BRCT"/>
    <property type="match status" value="1"/>
</dbReference>
<feature type="domain" description="WGR" evidence="2">
    <location>
        <begin position="136"/>
        <end position="294"/>
    </location>
</feature>
<dbReference type="Gene3D" id="3.40.50.10190">
    <property type="entry name" value="BRCT domain"/>
    <property type="match status" value="1"/>
</dbReference>
<dbReference type="InterPro" id="IPR036930">
    <property type="entry name" value="WGR_dom_sf"/>
</dbReference>
<evidence type="ECO:0000259" key="2">
    <source>
        <dbReference type="PROSITE" id="PS51977"/>
    </source>
</evidence>
<evidence type="ECO:0008006" key="5">
    <source>
        <dbReference type="Google" id="ProtNLM"/>
    </source>
</evidence>
<protein>
    <recommendedName>
        <fullName evidence="5">BRCT domain-containing protein</fullName>
    </recommendedName>
</protein>
<evidence type="ECO:0000313" key="3">
    <source>
        <dbReference type="EMBL" id="KAF6221291.1"/>
    </source>
</evidence>
<organism evidence="3 4">
    <name type="scientific">Letharia lupina</name>
    <dbReference type="NCBI Taxonomy" id="560253"/>
    <lineage>
        <taxon>Eukaryota</taxon>
        <taxon>Fungi</taxon>
        <taxon>Dikarya</taxon>
        <taxon>Ascomycota</taxon>
        <taxon>Pezizomycotina</taxon>
        <taxon>Lecanoromycetes</taxon>
        <taxon>OSLEUM clade</taxon>
        <taxon>Lecanoromycetidae</taxon>
        <taxon>Lecanorales</taxon>
        <taxon>Lecanorineae</taxon>
        <taxon>Parmeliaceae</taxon>
        <taxon>Letharia</taxon>
    </lineage>
</organism>
<proteinExistence type="predicted"/>
<dbReference type="Proteomes" id="UP000593566">
    <property type="component" value="Unassembled WGS sequence"/>
</dbReference>
<dbReference type="InterPro" id="IPR001357">
    <property type="entry name" value="BRCT_dom"/>
</dbReference>
<dbReference type="PROSITE" id="PS51977">
    <property type="entry name" value="WGR"/>
    <property type="match status" value="1"/>
</dbReference>
<name>A0A8H6CDQ5_9LECA</name>
<dbReference type="AlphaFoldDB" id="A0A8H6CDQ5"/>
<dbReference type="InterPro" id="IPR008893">
    <property type="entry name" value="WGR_domain"/>
</dbReference>
<accession>A0A8H6CDQ5</accession>
<comment type="caution">
    <text evidence="3">The sequence shown here is derived from an EMBL/GenBank/DDBJ whole genome shotgun (WGS) entry which is preliminary data.</text>
</comment>
<gene>
    <name evidence="3" type="ORF">HO133_002146</name>
</gene>
<dbReference type="RefSeq" id="XP_037150726.1">
    <property type="nucleotide sequence ID" value="XM_037293073.1"/>
</dbReference>
<evidence type="ECO:0000259" key="1">
    <source>
        <dbReference type="PROSITE" id="PS50172"/>
    </source>
</evidence>
<dbReference type="GeneID" id="59330560"/>
<dbReference type="PROSITE" id="PS50172">
    <property type="entry name" value="BRCT"/>
    <property type="match status" value="1"/>
</dbReference>